<proteinExistence type="predicted"/>
<name>A0ABV4H8R0_9SPHI</name>
<dbReference type="Gene3D" id="1.10.10.1150">
    <property type="entry name" value="Coenzyme PQQ synthesis protein D (PqqD)"/>
    <property type="match status" value="1"/>
</dbReference>
<dbReference type="Pfam" id="PF05402">
    <property type="entry name" value="PqqD"/>
    <property type="match status" value="1"/>
</dbReference>
<organism evidence="1 2">
    <name type="scientific">Sphingobacterium thalpophilum</name>
    <dbReference type="NCBI Taxonomy" id="259"/>
    <lineage>
        <taxon>Bacteria</taxon>
        <taxon>Pseudomonadati</taxon>
        <taxon>Bacteroidota</taxon>
        <taxon>Sphingobacteriia</taxon>
        <taxon>Sphingobacteriales</taxon>
        <taxon>Sphingobacteriaceae</taxon>
        <taxon>Sphingobacterium</taxon>
    </lineage>
</organism>
<dbReference type="InterPro" id="IPR041881">
    <property type="entry name" value="PqqD_sf"/>
</dbReference>
<keyword evidence="2" id="KW-1185">Reference proteome</keyword>
<protein>
    <submittedName>
        <fullName evidence="1">PqqD family protein</fullName>
    </submittedName>
</protein>
<gene>
    <name evidence="1" type="ORF">ABTW24_04490</name>
</gene>
<accession>A0ABV4H8R0</accession>
<reference evidence="1 2" key="1">
    <citation type="submission" date="2024-06" db="EMBL/GenBank/DDBJ databases">
        <title>Soil Sphingobacterium thalpophilum.</title>
        <authorList>
            <person name="Yang J."/>
            <person name="Li J."/>
        </authorList>
    </citation>
    <scope>NUCLEOTIDE SEQUENCE [LARGE SCALE GENOMIC DNA]</scope>
    <source>
        <strain evidence="1 2">22g91tb</strain>
    </source>
</reference>
<evidence type="ECO:0000313" key="2">
    <source>
        <dbReference type="Proteomes" id="UP001566204"/>
    </source>
</evidence>
<dbReference type="Proteomes" id="UP001566204">
    <property type="component" value="Unassembled WGS sequence"/>
</dbReference>
<comment type="caution">
    <text evidence="1">The sequence shown here is derived from an EMBL/GenBank/DDBJ whole genome shotgun (WGS) entry which is preliminary data.</text>
</comment>
<dbReference type="InterPro" id="IPR008792">
    <property type="entry name" value="PQQD"/>
</dbReference>
<sequence>MKLRSDLVLRTIGSDHLIVDPSQDMVDLSTVYTLNSSAAWLWEQLKEEEEFDLARVVELLCEHYDVTAEQAQSDAAVLLQDFEKQGLLAK</sequence>
<dbReference type="EMBL" id="JBEOQB010000001">
    <property type="protein sequence ID" value="MEZ0450848.1"/>
    <property type="molecule type" value="Genomic_DNA"/>
</dbReference>
<evidence type="ECO:0000313" key="1">
    <source>
        <dbReference type="EMBL" id="MEZ0450848.1"/>
    </source>
</evidence>
<dbReference type="RefSeq" id="WP_370481234.1">
    <property type="nucleotide sequence ID" value="NZ_JBEOQA010000001.1"/>
</dbReference>